<sequence>MITDKSEIEKVVSLIKKEIENSELAKKIVDLDSKLVELRKSVESIVIELTYIKDELKELRGDKRKIEVKREEPTKVQREKVLEKPLEKEKTEKAVPKVFEEAEEQKTKLDDKDLIICD</sequence>
<comment type="caution">
    <text evidence="1">The sequence shown here is derived from an EMBL/GenBank/DDBJ whole genome shotgun (WGS) entry which is preliminary data.</text>
</comment>
<reference evidence="1" key="1">
    <citation type="journal article" date="2020" name="mSystems">
        <title>Genome- and Community-Level Interaction Insights into Carbon Utilization and Element Cycling Functions of Hydrothermarchaeota in Hydrothermal Sediment.</title>
        <authorList>
            <person name="Zhou Z."/>
            <person name="Liu Y."/>
            <person name="Xu W."/>
            <person name="Pan J."/>
            <person name="Luo Z.H."/>
            <person name="Li M."/>
        </authorList>
    </citation>
    <scope>NUCLEOTIDE SEQUENCE [LARGE SCALE GENOMIC DNA]</scope>
    <source>
        <strain evidence="1">SpSt-587</strain>
    </source>
</reference>
<accession>A0A7J3M2S3</accession>
<evidence type="ECO:0000313" key="1">
    <source>
        <dbReference type="EMBL" id="HGT83257.1"/>
    </source>
</evidence>
<proteinExistence type="predicted"/>
<dbReference type="AlphaFoldDB" id="A0A7J3M2S3"/>
<gene>
    <name evidence="1" type="ORF">ENT52_05975</name>
</gene>
<protein>
    <submittedName>
        <fullName evidence="1">Uncharacterized protein</fullName>
    </submittedName>
</protein>
<dbReference type="EMBL" id="DSYZ01000112">
    <property type="protein sequence ID" value="HGT83257.1"/>
    <property type="molecule type" value="Genomic_DNA"/>
</dbReference>
<name>A0A7J3M2S3_ARCFL</name>
<organism evidence="1">
    <name type="scientific">Archaeoglobus fulgidus</name>
    <dbReference type="NCBI Taxonomy" id="2234"/>
    <lineage>
        <taxon>Archaea</taxon>
        <taxon>Methanobacteriati</taxon>
        <taxon>Methanobacteriota</taxon>
        <taxon>Archaeoglobi</taxon>
        <taxon>Archaeoglobales</taxon>
        <taxon>Archaeoglobaceae</taxon>
        <taxon>Archaeoglobus</taxon>
    </lineage>
</organism>